<name>A0ABT9SQG5_9FLAO</name>
<evidence type="ECO:0000313" key="3">
    <source>
        <dbReference type="Proteomes" id="UP001235513"/>
    </source>
</evidence>
<dbReference type="InterPro" id="IPR042095">
    <property type="entry name" value="SUMF_sf"/>
</dbReference>
<dbReference type="InterPro" id="IPR016187">
    <property type="entry name" value="CTDL_fold"/>
</dbReference>
<protein>
    <submittedName>
        <fullName evidence="2">Formylglycine-generating enzyme required for sulfatase activity</fullName>
    </submittedName>
</protein>
<evidence type="ECO:0000313" key="2">
    <source>
        <dbReference type="EMBL" id="MDP9961682.1"/>
    </source>
</evidence>
<dbReference type="PANTHER" id="PTHR23150">
    <property type="entry name" value="SULFATASE MODIFYING FACTOR 1, 2"/>
    <property type="match status" value="1"/>
</dbReference>
<sequence length="362" mass="40923">MRKVFFTVVLLTVFFSKGGAQELSCHPVAKRFQTTTLQNSSISENRTLDGMILIKGGIFLMGASDNRGRKDEYPQHKVRVNSFYIDETEVTNGQFSKFIEKTGYITTAERVPDWNELKKQLPKGTPKPADSLLTASSLVFKQSSKPVSLNNPGLWWEWRKGADWRHPEGAGSNLDGKENFPVVHITWEDANAYAKWAGKRLPTEAEWEYAARGRLKDQTYPWGNEEPYQGLPKANTWDGKFPFLNTETDGFKRSAPVKSFAPNAYGLYDMAGNVWEWCADNYDQKYYQSLVNIVSENPQGSVNSYDPRMPNTAVKVVRGGSFMCNEMYCSGYRVSSRMAASPDTSLENTGFRCATDYSENED</sequence>
<dbReference type="SUPFAM" id="SSF56436">
    <property type="entry name" value="C-type lectin-like"/>
    <property type="match status" value="1"/>
</dbReference>
<evidence type="ECO:0000259" key="1">
    <source>
        <dbReference type="Pfam" id="PF03781"/>
    </source>
</evidence>
<comment type="caution">
    <text evidence="2">The sequence shown here is derived from an EMBL/GenBank/DDBJ whole genome shotgun (WGS) entry which is preliminary data.</text>
</comment>
<dbReference type="Pfam" id="PF03781">
    <property type="entry name" value="FGE-sulfatase"/>
    <property type="match status" value="1"/>
</dbReference>
<dbReference type="EMBL" id="JAUSRL010000007">
    <property type="protein sequence ID" value="MDP9961682.1"/>
    <property type="molecule type" value="Genomic_DNA"/>
</dbReference>
<keyword evidence="3" id="KW-1185">Reference proteome</keyword>
<dbReference type="Proteomes" id="UP001235513">
    <property type="component" value="Unassembled WGS sequence"/>
</dbReference>
<gene>
    <name evidence="2" type="ORF">J2T04_003594</name>
</gene>
<dbReference type="InterPro" id="IPR005532">
    <property type="entry name" value="SUMF_dom"/>
</dbReference>
<accession>A0ABT9SQG5</accession>
<organism evidence="2 3">
    <name type="scientific">Chryseobacterium lathyri</name>
    <dbReference type="NCBI Taxonomy" id="395933"/>
    <lineage>
        <taxon>Bacteria</taxon>
        <taxon>Pseudomonadati</taxon>
        <taxon>Bacteroidota</taxon>
        <taxon>Flavobacteriia</taxon>
        <taxon>Flavobacteriales</taxon>
        <taxon>Weeksellaceae</taxon>
        <taxon>Chryseobacterium group</taxon>
        <taxon>Chryseobacterium</taxon>
    </lineage>
</organism>
<dbReference type="PANTHER" id="PTHR23150:SF19">
    <property type="entry name" value="FORMYLGLYCINE-GENERATING ENZYME"/>
    <property type="match status" value="1"/>
</dbReference>
<proteinExistence type="predicted"/>
<feature type="domain" description="Sulfatase-modifying factor enzyme-like" evidence="1">
    <location>
        <begin position="48"/>
        <end position="354"/>
    </location>
</feature>
<dbReference type="RefSeq" id="WP_306845947.1">
    <property type="nucleotide sequence ID" value="NZ_JAUSRL010000007.1"/>
</dbReference>
<dbReference type="Gene3D" id="3.90.1580.10">
    <property type="entry name" value="paralog of FGE (formylglycine-generating enzyme)"/>
    <property type="match status" value="1"/>
</dbReference>
<dbReference type="InterPro" id="IPR051043">
    <property type="entry name" value="Sulfatase_Mod_Factor_Kinase"/>
</dbReference>
<reference evidence="2 3" key="1">
    <citation type="submission" date="2023-07" db="EMBL/GenBank/DDBJ databases">
        <title>Sorghum-associated microbial communities from plants grown in Nebraska, USA.</title>
        <authorList>
            <person name="Schachtman D."/>
        </authorList>
    </citation>
    <scope>NUCLEOTIDE SEQUENCE [LARGE SCALE GENOMIC DNA]</scope>
    <source>
        <strain evidence="2 3">CC351</strain>
    </source>
</reference>